<organism evidence="2 3">
    <name type="scientific">Paludisphaera mucosa</name>
    <dbReference type="NCBI Taxonomy" id="3030827"/>
    <lineage>
        <taxon>Bacteria</taxon>
        <taxon>Pseudomonadati</taxon>
        <taxon>Planctomycetota</taxon>
        <taxon>Planctomycetia</taxon>
        <taxon>Isosphaerales</taxon>
        <taxon>Isosphaeraceae</taxon>
        <taxon>Paludisphaera</taxon>
    </lineage>
</organism>
<feature type="transmembrane region" description="Helical" evidence="1">
    <location>
        <begin position="54"/>
        <end position="77"/>
    </location>
</feature>
<feature type="transmembrane region" description="Helical" evidence="1">
    <location>
        <begin position="28"/>
        <end position="48"/>
    </location>
</feature>
<proteinExistence type="predicted"/>
<keyword evidence="1" id="KW-1133">Transmembrane helix</keyword>
<dbReference type="RefSeq" id="WP_277863938.1">
    <property type="nucleotide sequence ID" value="NZ_JARRAG010000002.1"/>
</dbReference>
<reference evidence="2 3" key="1">
    <citation type="submission" date="2023-03" db="EMBL/GenBank/DDBJ databases">
        <title>Paludisphaera mucosa sp. nov. a novel planctomycete from northern fen.</title>
        <authorList>
            <person name="Ivanova A."/>
        </authorList>
    </citation>
    <scope>NUCLEOTIDE SEQUENCE [LARGE SCALE GENOMIC DNA]</scope>
    <source>
        <strain evidence="2 3">Pla2</strain>
    </source>
</reference>
<dbReference type="InterPro" id="IPR052712">
    <property type="entry name" value="Acid_resist_chaperone_HdeD"/>
</dbReference>
<keyword evidence="1" id="KW-0812">Transmembrane</keyword>
<evidence type="ECO:0000313" key="3">
    <source>
        <dbReference type="Proteomes" id="UP001216907"/>
    </source>
</evidence>
<accession>A0ABT6FJI4</accession>
<protein>
    <submittedName>
        <fullName evidence="2">HdeD family acid-resistance protein</fullName>
    </submittedName>
</protein>
<evidence type="ECO:0000313" key="2">
    <source>
        <dbReference type="EMBL" id="MDG3007664.1"/>
    </source>
</evidence>
<feature type="transmembrane region" description="Helical" evidence="1">
    <location>
        <begin position="139"/>
        <end position="158"/>
    </location>
</feature>
<dbReference type="PANTHER" id="PTHR34989:SF1">
    <property type="entry name" value="PROTEIN HDED"/>
    <property type="match status" value="1"/>
</dbReference>
<dbReference type="Pfam" id="PF03729">
    <property type="entry name" value="DUF308"/>
    <property type="match status" value="1"/>
</dbReference>
<dbReference type="Proteomes" id="UP001216907">
    <property type="component" value="Unassembled WGS sequence"/>
</dbReference>
<keyword evidence="1" id="KW-0472">Membrane</keyword>
<dbReference type="InterPro" id="IPR005325">
    <property type="entry name" value="DUF308_memb"/>
</dbReference>
<evidence type="ECO:0000256" key="1">
    <source>
        <dbReference type="SAM" id="Phobius"/>
    </source>
</evidence>
<name>A0ABT6FJI4_9BACT</name>
<feature type="transmembrane region" description="Helical" evidence="1">
    <location>
        <begin position="84"/>
        <end position="102"/>
    </location>
</feature>
<feature type="transmembrane region" description="Helical" evidence="1">
    <location>
        <begin position="164"/>
        <end position="188"/>
    </location>
</feature>
<keyword evidence="3" id="KW-1185">Reference proteome</keyword>
<comment type="caution">
    <text evidence="2">The sequence shown here is derived from an EMBL/GenBank/DDBJ whole genome shotgun (WGS) entry which is preliminary data.</text>
</comment>
<dbReference type="PANTHER" id="PTHR34989">
    <property type="entry name" value="PROTEIN HDED"/>
    <property type="match status" value="1"/>
</dbReference>
<dbReference type="EMBL" id="JARRAG010000002">
    <property type="protein sequence ID" value="MDG3007664.1"/>
    <property type="molecule type" value="Genomic_DNA"/>
</dbReference>
<gene>
    <name evidence="2" type="ORF">PZE19_28195</name>
</gene>
<sequence length="211" mass="23022">MSTNVEVIDAKRFRRELRHELEAIRGRWGWLLALGIALVVLGVLAMSLPFVMSLATAMAIGVLLIMGGVAQLIGAFWTRDWSGFFLVLLMGVLYTVLGVLFLNRPIAALAAMTLLLACALLVGGAFRTIASAWHQFPQWGWVFVGGLLELGLGLMIWMEWPASSLIVIGVFVGIDMVFSGWTWIMLALRLKKLNDRHPLPSTPPAAPPAAA</sequence>
<feature type="transmembrane region" description="Helical" evidence="1">
    <location>
        <begin position="108"/>
        <end position="127"/>
    </location>
</feature>